<dbReference type="Proteomes" id="UP000248592">
    <property type="component" value="Chromosome"/>
</dbReference>
<protein>
    <recommendedName>
        <fullName evidence="12">Sensor protein KdpD transmembrane domain-containing protein</fullName>
    </recommendedName>
</protein>
<feature type="domain" description="Sensor protein KdpD transmembrane" evidence="12">
    <location>
        <begin position="17"/>
        <end position="120"/>
    </location>
</feature>
<keyword evidence="2" id="KW-0597">Phosphoprotein</keyword>
<dbReference type="EMBL" id="CP030085">
    <property type="protein sequence ID" value="AWW49786.1"/>
    <property type="molecule type" value="Genomic_DNA"/>
</dbReference>
<dbReference type="GO" id="GO:0016301">
    <property type="term" value="F:kinase activity"/>
    <property type="evidence" value="ECO:0007669"/>
    <property type="project" value="UniProtKB-KW"/>
</dbReference>
<dbReference type="Gene3D" id="1.20.120.620">
    <property type="entry name" value="Backbone structure of the membrane domain of e. Coli histidine kinase receptor kdpd"/>
    <property type="match status" value="1"/>
</dbReference>
<evidence type="ECO:0000256" key="11">
    <source>
        <dbReference type="SAM" id="Phobius"/>
    </source>
</evidence>
<dbReference type="AlphaFoldDB" id="A0A2Z4JSP3"/>
<dbReference type="GO" id="GO:0000160">
    <property type="term" value="P:phosphorelay signal transduction system"/>
    <property type="evidence" value="ECO:0007669"/>
    <property type="project" value="UniProtKB-KW"/>
</dbReference>
<dbReference type="InterPro" id="IPR038318">
    <property type="entry name" value="KdpD_sf"/>
</dbReference>
<sequence>MQIKNSKRWAHSGIQAYFFAIFGVFVAFSIRYSLHDFLQGNIPMTFFILNTIIIALFYGFIPSLLTIFLSVPIAFFFFVPPFDSYEMPTPQDGFVFISYISIAFIAVAIVEWLQRERYKAVLISKVSDSNFRLLTQASLSLKKAREQEVRD</sequence>
<proteinExistence type="predicted"/>
<keyword evidence="9" id="KW-0902">Two-component regulatory system</keyword>
<evidence type="ECO:0000256" key="7">
    <source>
        <dbReference type="ARBA" id="ARBA00022840"/>
    </source>
</evidence>
<evidence type="ECO:0000256" key="3">
    <source>
        <dbReference type="ARBA" id="ARBA00022679"/>
    </source>
</evidence>
<keyword evidence="4 11" id="KW-0812">Transmembrane</keyword>
<dbReference type="Pfam" id="PF13493">
    <property type="entry name" value="DUF4118"/>
    <property type="match status" value="1"/>
</dbReference>
<feature type="transmembrane region" description="Helical" evidence="11">
    <location>
        <begin position="46"/>
        <end position="79"/>
    </location>
</feature>
<evidence type="ECO:0000256" key="8">
    <source>
        <dbReference type="ARBA" id="ARBA00022989"/>
    </source>
</evidence>
<gene>
    <name evidence="13" type="ORF">Pas1_04985</name>
</gene>
<evidence type="ECO:0000256" key="10">
    <source>
        <dbReference type="ARBA" id="ARBA00023136"/>
    </source>
</evidence>
<evidence type="ECO:0000256" key="2">
    <source>
        <dbReference type="ARBA" id="ARBA00022553"/>
    </source>
</evidence>
<reference evidence="14" key="1">
    <citation type="submission" date="2018-06" db="EMBL/GenBank/DDBJ databases">
        <title>Description of a new Polynucleobacter species.</title>
        <authorList>
            <person name="Hahn M.W."/>
        </authorList>
    </citation>
    <scope>NUCLEOTIDE SEQUENCE [LARGE SCALE GENOMIC DNA]</scope>
    <source>
        <strain evidence="14">MG-25-Pas1-D2</strain>
    </source>
</reference>
<dbReference type="GO" id="GO:0005524">
    <property type="term" value="F:ATP binding"/>
    <property type="evidence" value="ECO:0007669"/>
    <property type="project" value="UniProtKB-KW"/>
</dbReference>
<keyword evidence="10 11" id="KW-0472">Membrane</keyword>
<evidence type="ECO:0000313" key="14">
    <source>
        <dbReference type="Proteomes" id="UP000248592"/>
    </source>
</evidence>
<evidence type="ECO:0000256" key="6">
    <source>
        <dbReference type="ARBA" id="ARBA00022777"/>
    </source>
</evidence>
<evidence type="ECO:0000256" key="9">
    <source>
        <dbReference type="ARBA" id="ARBA00023012"/>
    </source>
</evidence>
<evidence type="ECO:0000256" key="1">
    <source>
        <dbReference type="ARBA" id="ARBA00004141"/>
    </source>
</evidence>
<keyword evidence="6" id="KW-0418">Kinase</keyword>
<comment type="subcellular location">
    <subcellularLocation>
        <location evidence="1">Membrane</location>
        <topology evidence="1">Multi-pass membrane protein</topology>
    </subcellularLocation>
</comment>
<dbReference type="InterPro" id="IPR025201">
    <property type="entry name" value="KdpD_TM"/>
</dbReference>
<evidence type="ECO:0000256" key="4">
    <source>
        <dbReference type="ARBA" id="ARBA00022692"/>
    </source>
</evidence>
<name>A0A2Z4JSP3_9BURK</name>
<keyword evidence="7" id="KW-0067">ATP-binding</keyword>
<keyword evidence="8 11" id="KW-1133">Transmembrane helix</keyword>
<feature type="transmembrane region" description="Helical" evidence="11">
    <location>
        <begin position="94"/>
        <end position="113"/>
    </location>
</feature>
<evidence type="ECO:0000256" key="5">
    <source>
        <dbReference type="ARBA" id="ARBA00022741"/>
    </source>
</evidence>
<dbReference type="RefSeq" id="WP_112294668.1">
    <property type="nucleotide sequence ID" value="NZ_CBCSBS010000001.1"/>
</dbReference>
<organism evidence="13 14">
    <name type="scientific">Polynucleobacter paneuropaeus</name>
    <dbReference type="NCBI Taxonomy" id="2527775"/>
    <lineage>
        <taxon>Bacteria</taxon>
        <taxon>Pseudomonadati</taxon>
        <taxon>Pseudomonadota</taxon>
        <taxon>Betaproteobacteria</taxon>
        <taxon>Burkholderiales</taxon>
        <taxon>Burkholderiaceae</taxon>
        <taxon>Polynucleobacter</taxon>
    </lineage>
</organism>
<evidence type="ECO:0000259" key="12">
    <source>
        <dbReference type="Pfam" id="PF13493"/>
    </source>
</evidence>
<keyword evidence="5" id="KW-0547">Nucleotide-binding</keyword>
<feature type="transmembrane region" description="Helical" evidence="11">
    <location>
        <begin position="14"/>
        <end position="34"/>
    </location>
</feature>
<accession>A0A2Z4JSP3</accession>
<keyword evidence="3" id="KW-0808">Transferase</keyword>
<dbReference type="GO" id="GO:0016020">
    <property type="term" value="C:membrane"/>
    <property type="evidence" value="ECO:0007669"/>
    <property type="project" value="UniProtKB-SubCell"/>
</dbReference>
<evidence type="ECO:0000313" key="13">
    <source>
        <dbReference type="EMBL" id="AWW49786.1"/>
    </source>
</evidence>